<dbReference type="AlphaFoldDB" id="L0DYI5"/>
<sequence length="125" mass="13853">MWDAASGERLRTLCGHEGWVLFCAYSPDGARLVSAGGEGTLRVWDAASGACLRVSAIAPAGHVVWEPDTQRIIEAGGDFWRWFSWTGIDPRSGQITRYPAEYRGPLPQPREDFYTNAPAPRFGPW</sequence>
<dbReference type="InterPro" id="IPR011047">
    <property type="entry name" value="Quinoprotein_ADH-like_sf"/>
</dbReference>
<evidence type="ECO:0000313" key="4">
    <source>
        <dbReference type="EMBL" id="AGA33406.1"/>
    </source>
</evidence>
<dbReference type="eggNOG" id="COG2319">
    <property type="taxonomic scope" value="Bacteria"/>
</dbReference>
<dbReference type="SUPFAM" id="SSF50998">
    <property type="entry name" value="Quinoprotein alcohol dehydrogenase-like"/>
    <property type="match status" value="1"/>
</dbReference>
<protein>
    <submittedName>
        <fullName evidence="4">WD-repeat protein</fullName>
    </submittedName>
</protein>
<dbReference type="EMBL" id="CP003989">
    <property type="protein sequence ID" value="AGA33406.1"/>
    <property type="molecule type" value="Genomic_DNA"/>
</dbReference>
<dbReference type="PANTHER" id="PTHR19848:SF8">
    <property type="entry name" value="F-BOX AND WD REPEAT DOMAIN CONTAINING 7"/>
    <property type="match status" value="1"/>
</dbReference>
<evidence type="ECO:0000313" key="5">
    <source>
        <dbReference type="Proteomes" id="UP000010809"/>
    </source>
</evidence>
<dbReference type="InterPro" id="IPR001680">
    <property type="entry name" value="WD40_rpt"/>
</dbReference>
<keyword evidence="2" id="KW-0677">Repeat</keyword>
<evidence type="ECO:0000256" key="1">
    <source>
        <dbReference type="ARBA" id="ARBA00022574"/>
    </source>
</evidence>
<dbReference type="KEGG" id="tni:TVNIR_1744"/>
<gene>
    <name evidence="4" type="ordered locus">TVNIR_1744</name>
</gene>
<dbReference type="Gene3D" id="2.130.10.10">
    <property type="entry name" value="YVTN repeat-like/Quinoprotein amine dehydrogenase"/>
    <property type="match status" value="1"/>
</dbReference>
<dbReference type="Proteomes" id="UP000010809">
    <property type="component" value="Chromosome"/>
</dbReference>
<organism evidence="4 5">
    <name type="scientific">Thioalkalivibrio nitratireducens (strain DSM 14787 / UNIQEM 213 / ALEN2)</name>
    <dbReference type="NCBI Taxonomy" id="1255043"/>
    <lineage>
        <taxon>Bacteria</taxon>
        <taxon>Pseudomonadati</taxon>
        <taxon>Pseudomonadota</taxon>
        <taxon>Gammaproteobacteria</taxon>
        <taxon>Chromatiales</taxon>
        <taxon>Ectothiorhodospiraceae</taxon>
        <taxon>Thioalkalivibrio</taxon>
    </lineage>
</organism>
<feature type="repeat" description="WD" evidence="3">
    <location>
        <begin position="13"/>
        <end position="54"/>
    </location>
</feature>
<evidence type="ECO:0000256" key="2">
    <source>
        <dbReference type="ARBA" id="ARBA00022737"/>
    </source>
</evidence>
<dbReference type="PROSITE" id="PS50082">
    <property type="entry name" value="WD_REPEATS_2"/>
    <property type="match status" value="1"/>
</dbReference>
<dbReference type="SMART" id="SM00320">
    <property type="entry name" value="WD40"/>
    <property type="match status" value="1"/>
</dbReference>
<dbReference type="PATRIC" id="fig|1255043.3.peg.1767"/>
<proteinExistence type="predicted"/>
<evidence type="ECO:0000256" key="3">
    <source>
        <dbReference type="PROSITE-ProRule" id="PRU00221"/>
    </source>
</evidence>
<name>L0DYI5_THIND</name>
<dbReference type="Pfam" id="PF00400">
    <property type="entry name" value="WD40"/>
    <property type="match status" value="1"/>
</dbReference>
<reference evidence="4" key="1">
    <citation type="submission" date="2015-12" db="EMBL/GenBank/DDBJ databases">
        <authorList>
            <person name="Tikhonova T.V."/>
            <person name="Pavlov A.R."/>
            <person name="Beletsky A.V."/>
            <person name="Mardanov A.V."/>
            <person name="Sorokin D.Y."/>
            <person name="Ravin N.V."/>
            <person name="Popov V.O."/>
        </authorList>
    </citation>
    <scope>NUCLEOTIDE SEQUENCE</scope>
    <source>
        <strain evidence="4">DSM 14787</strain>
    </source>
</reference>
<dbReference type="PANTHER" id="PTHR19848">
    <property type="entry name" value="WD40 REPEAT PROTEIN"/>
    <property type="match status" value="1"/>
</dbReference>
<dbReference type="PROSITE" id="PS50294">
    <property type="entry name" value="WD_REPEATS_REGION"/>
    <property type="match status" value="1"/>
</dbReference>
<dbReference type="HOGENOM" id="CLU_1991646_0_0_6"/>
<dbReference type="RefSeq" id="WP_015258534.1">
    <property type="nucleotide sequence ID" value="NC_019902.2"/>
</dbReference>
<dbReference type="InterPro" id="IPR015943">
    <property type="entry name" value="WD40/YVTN_repeat-like_dom_sf"/>
</dbReference>
<dbReference type="STRING" id="1255043.TVNIR_1744"/>
<keyword evidence="5" id="KW-1185">Reference proteome</keyword>
<accession>L0DYI5</accession>
<keyword evidence="1 3" id="KW-0853">WD repeat</keyword>